<evidence type="ECO:0000313" key="2">
    <source>
        <dbReference type="Proteomes" id="UP000789920"/>
    </source>
</evidence>
<name>A0ACA9S0D7_9GLOM</name>
<dbReference type="EMBL" id="CAJVQC010083970">
    <property type="protein sequence ID" value="CAG8820700.1"/>
    <property type="molecule type" value="Genomic_DNA"/>
</dbReference>
<reference evidence="1" key="1">
    <citation type="submission" date="2021-06" db="EMBL/GenBank/DDBJ databases">
        <authorList>
            <person name="Kallberg Y."/>
            <person name="Tangrot J."/>
            <person name="Rosling A."/>
        </authorList>
    </citation>
    <scope>NUCLEOTIDE SEQUENCE</scope>
    <source>
        <strain evidence="1">MA461A</strain>
    </source>
</reference>
<proteinExistence type="predicted"/>
<dbReference type="Proteomes" id="UP000789920">
    <property type="component" value="Unassembled WGS sequence"/>
</dbReference>
<sequence>ITAKCTHENNVCRECVERHIDTSLSGKGDVVIHCLSGNCRQVIEHSDVKRIASRE</sequence>
<gene>
    <name evidence="1" type="ORF">RPERSI_LOCUS25406</name>
</gene>
<keyword evidence="2" id="KW-1185">Reference proteome</keyword>
<organism evidence="1 2">
    <name type="scientific">Racocetra persica</name>
    <dbReference type="NCBI Taxonomy" id="160502"/>
    <lineage>
        <taxon>Eukaryota</taxon>
        <taxon>Fungi</taxon>
        <taxon>Fungi incertae sedis</taxon>
        <taxon>Mucoromycota</taxon>
        <taxon>Glomeromycotina</taxon>
        <taxon>Glomeromycetes</taxon>
        <taxon>Diversisporales</taxon>
        <taxon>Gigasporaceae</taxon>
        <taxon>Racocetra</taxon>
    </lineage>
</organism>
<accession>A0ACA9S0D7</accession>
<evidence type="ECO:0000313" key="1">
    <source>
        <dbReference type="EMBL" id="CAG8820700.1"/>
    </source>
</evidence>
<comment type="caution">
    <text evidence="1">The sequence shown here is derived from an EMBL/GenBank/DDBJ whole genome shotgun (WGS) entry which is preliminary data.</text>
</comment>
<protein>
    <submittedName>
        <fullName evidence="1">34949_t:CDS:1</fullName>
    </submittedName>
</protein>
<feature type="non-terminal residue" evidence="1">
    <location>
        <position position="55"/>
    </location>
</feature>
<feature type="non-terminal residue" evidence="1">
    <location>
        <position position="1"/>
    </location>
</feature>